<accession>A0A6L8KGG7</accession>
<dbReference type="Proteomes" id="UP000479335">
    <property type="component" value="Unassembled WGS sequence"/>
</dbReference>
<name>A0A6L8KGG7_9BURK</name>
<evidence type="ECO:0000256" key="1">
    <source>
        <dbReference type="SAM" id="SignalP"/>
    </source>
</evidence>
<dbReference type="AlphaFoldDB" id="A0A6L8KGG7"/>
<evidence type="ECO:0000313" key="2">
    <source>
        <dbReference type="EMBL" id="MYM26185.1"/>
    </source>
</evidence>
<comment type="caution">
    <text evidence="2">The sequence shown here is derived from an EMBL/GenBank/DDBJ whole genome shotgun (WGS) entry which is preliminary data.</text>
</comment>
<keyword evidence="1" id="KW-0732">Signal</keyword>
<feature type="signal peptide" evidence="1">
    <location>
        <begin position="1"/>
        <end position="16"/>
    </location>
</feature>
<keyword evidence="3" id="KW-1185">Reference proteome</keyword>
<organism evidence="2 3">
    <name type="scientific">Duganella flavida</name>
    <dbReference type="NCBI Taxonomy" id="2692175"/>
    <lineage>
        <taxon>Bacteria</taxon>
        <taxon>Pseudomonadati</taxon>
        <taxon>Pseudomonadota</taxon>
        <taxon>Betaproteobacteria</taxon>
        <taxon>Burkholderiales</taxon>
        <taxon>Oxalobacteraceae</taxon>
        <taxon>Telluria group</taxon>
        <taxon>Duganella</taxon>
    </lineage>
</organism>
<protein>
    <recommendedName>
        <fullName evidence="4">Type IV pilus assembly protein PilP</fullName>
    </recommendedName>
</protein>
<evidence type="ECO:0000313" key="3">
    <source>
        <dbReference type="Proteomes" id="UP000479335"/>
    </source>
</evidence>
<dbReference type="EMBL" id="WWCN01000023">
    <property type="protein sequence ID" value="MYM26185.1"/>
    <property type="molecule type" value="Genomic_DNA"/>
</dbReference>
<evidence type="ECO:0008006" key="4">
    <source>
        <dbReference type="Google" id="ProtNLM"/>
    </source>
</evidence>
<gene>
    <name evidence="2" type="ORF">GTP46_26505</name>
</gene>
<sequence>MKVLFALMLVSTSALADDAALLKCRQLEDGPVRLACYNAIPLNPAAPAAAATAAVAQPAYTVVAAPTKPELEAMFGREPEALRSVRLSSIETTISGPFDGWVRGQRIRLANGQVWKVVDDTEDVLELTNPKVTVKRGMLGAIFLDIDGAHRNPKVQRVQ</sequence>
<reference evidence="2 3" key="1">
    <citation type="submission" date="2019-12" db="EMBL/GenBank/DDBJ databases">
        <title>Novel species isolated from a subtropical stream in China.</title>
        <authorList>
            <person name="Lu H."/>
        </authorList>
    </citation>
    <scope>NUCLEOTIDE SEQUENCE [LARGE SCALE GENOMIC DNA]</scope>
    <source>
        <strain evidence="2 3">FT135W</strain>
    </source>
</reference>
<proteinExistence type="predicted"/>
<dbReference type="RefSeq" id="WP_161009622.1">
    <property type="nucleotide sequence ID" value="NZ_WWCN01000023.1"/>
</dbReference>
<feature type="chain" id="PRO_5027055249" description="Type IV pilus assembly protein PilP" evidence="1">
    <location>
        <begin position="17"/>
        <end position="159"/>
    </location>
</feature>